<accession>A0ACC0VW80</accession>
<comment type="caution">
    <text evidence="1">The sequence shown here is derived from an EMBL/GenBank/DDBJ whole genome shotgun (WGS) entry which is preliminary data.</text>
</comment>
<keyword evidence="2" id="KW-1185">Reference proteome</keyword>
<proteinExistence type="predicted"/>
<dbReference type="EMBL" id="CM047585">
    <property type="protein sequence ID" value="KAI9910175.1"/>
    <property type="molecule type" value="Genomic_DNA"/>
</dbReference>
<organism evidence="1 2">
    <name type="scientific">Peronosclerospora sorghi</name>
    <dbReference type="NCBI Taxonomy" id="230839"/>
    <lineage>
        <taxon>Eukaryota</taxon>
        <taxon>Sar</taxon>
        <taxon>Stramenopiles</taxon>
        <taxon>Oomycota</taxon>
        <taxon>Peronosporomycetes</taxon>
        <taxon>Peronosporales</taxon>
        <taxon>Peronosporaceae</taxon>
        <taxon>Peronosclerospora</taxon>
    </lineage>
</organism>
<protein>
    <submittedName>
        <fullName evidence="1">Uncharacterized protein</fullName>
    </submittedName>
</protein>
<sequence>MHFGAALLSLTAFGYTCHSAQAAPEALSEATFDHRTSAGVWFIKFVAPWCSHCKKLAPTIDELSEAEGLDDANVHVAHVDCTTERSLCERFSVGSYPTLKVVDDGSAYEYNGRRDVPSMVAFATDGYKREFGDAVLSYAEFLEQRKAAAAEKLENEGKSAVVQFTTLSFEEEVLTSKDPWLIKFYAPCWKATEPTGPIPEEGFFLEDFALLDYWLGADDVSQYKKTLNIMEGEKEEDGKEDELPPPTPSAIEAKTSGQKPKYE</sequence>
<dbReference type="Proteomes" id="UP001163321">
    <property type="component" value="Chromosome 6"/>
</dbReference>
<evidence type="ECO:0000313" key="2">
    <source>
        <dbReference type="Proteomes" id="UP001163321"/>
    </source>
</evidence>
<gene>
    <name evidence="1" type="ORF">PsorP6_010403</name>
</gene>
<evidence type="ECO:0000313" key="1">
    <source>
        <dbReference type="EMBL" id="KAI9910175.1"/>
    </source>
</evidence>
<name>A0ACC0VW80_9STRA</name>
<reference evidence="1 2" key="1">
    <citation type="journal article" date="2022" name="bioRxiv">
        <title>The genome of the oomycete Peronosclerospora sorghi, a cosmopolitan pathogen of maize and sorghum, is inflated with dispersed pseudogenes.</title>
        <authorList>
            <person name="Fletcher K."/>
            <person name="Martin F."/>
            <person name="Isakeit T."/>
            <person name="Cavanaugh K."/>
            <person name="Magill C."/>
            <person name="Michelmore R."/>
        </authorList>
    </citation>
    <scope>NUCLEOTIDE SEQUENCE [LARGE SCALE GENOMIC DNA]</scope>
    <source>
        <strain evidence="1">P6</strain>
    </source>
</reference>